<proteinExistence type="predicted"/>
<comment type="caution">
    <text evidence="2">The sequence shown here is derived from an EMBL/GenBank/DDBJ whole genome shotgun (WGS) entry which is preliminary data.</text>
</comment>
<evidence type="ECO:0000256" key="1">
    <source>
        <dbReference type="SAM" id="MobiDB-lite"/>
    </source>
</evidence>
<accession>A0ABV9I870</accession>
<protein>
    <submittedName>
        <fullName evidence="2">Uncharacterized protein</fullName>
    </submittedName>
</protein>
<dbReference type="RefSeq" id="WP_380061385.1">
    <property type="nucleotide sequence ID" value="NZ_JBHSEI010000005.1"/>
</dbReference>
<reference evidence="3" key="1">
    <citation type="journal article" date="2019" name="Int. J. Syst. Evol. Microbiol.">
        <title>The Global Catalogue of Microorganisms (GCM) 10K type strain sequencing project: providing services to taxonomists for standard genome sequencing and annotation.</title>
        <authorList>
            <consortium name="The Broad Institute Genomics Platform"/>
            <consortium name="The Broad Institute Genome Sequencing Center for Infectious Disease"/>
            <person name="Wu L."/>
            <person name="Ma J."/>
        </authorList>
    </citation>
    <scope>NUCLEOTIDE SEQUENCE [LARGE SCALE GENOMIC DNA]</scope>
    <source>
        <strain evidence="3">CCUG 55995</strain>
    </source>
</reference>
<evidence type="ECO:0000313" key="3">
    <source>
        <dbReference type="Proteomes" id="UP001595952"/>
    </source>
</evidence>
<dbReference type="EMBL" id="JBHSEI010000005">
    <property type="protein sequence ID" value="MFC4638379.1"/>
    <property type="molecule type" value="Genomic_DNA"/>
</dbReference>
<sequence>MTREDHDRRNAEQVQLLLSELRARTRMARTDEKRWTMPANRACTEFLKGERNGVSQVDPGRFVRPASDTHSNAEC</sequence>
<keyword evidence="3" id="KW-1185">Reference proteome</keyword>
<gene>
    <name evidence="2" type="ORF">ACFO0D_08475</name>
</gene>
<feature type="region of interest" description="Disordered" evidence="1">
    <location>
        <begin position="56"/>
        <end position="75"/>
    </location>
</feature>
<dbReference type="Proteomes" id="UP001595952">
    <property type="component" value="Unassembled WGS sequence"/>
</dbReference>
<organism evidence="2 3">
    <name type="scientific">Deinococcus hohokamensis</name>
    <dbReference type="NCBI Taxonomy" id="309883"/>
    <lineage>
        <taxon>Bacteria</taxon>
        <taxon>Thermotogati</taxon>
        <taxon>Deinococcota</taxon>
        <taxon>Deinococci</taxon>
        <taxon>Deinococcales</taxon>
        <taxon>Deinococcaceae</taxon>
        <taxon>Deinococcus</taxon>
    </lineage>
</organism>
<evidence type="ECO:0000313" key="2">
    <source>
        <dbReference type="EMBL" id="MFC4638379.1"/>
    </source>
</evidence>
<name>A0ABV9I870_9DEIO</name>